<reference evidence="5" key="1">
    <citation type="journal article" date="2019" name="Int. J. Syst. Evol. Microbiol.">
        <title>The Global Catalogue of Microorganisms (GCM) 10K type strain sequencing project: providing services to taxonomists for standard genome sequencing and annotation.</title>
        <authorList>
            <consortium name="The Broad Institute Genomics Platform"/>
            <consortium name="The Broad Institute Genome Sequencing Center for Infectious Disease"/>
            <person name="Wu L."/>
            <person name="Ma J."/>
        </authorList>
    </citation>
    <scope>NUCLEOTIDE SEQUENCE [LARGE SCALE GENOMIC DNA]</scope>
    <source>
        <strain evidence="5">JCM 18304</strain>
    </source>
</reference>
<dbReference type="GO" id="GO:0016787">
    <property type="term" value="F:hydrolase activity"/>
    <property type="evidence" value="ECO:0007669"/>
    <property type="project" value="UniProtKB-KW"/>
</dbReference>
<feature type="transmembrane region" description="Helical" evidence="1">
    <location>
        <begin position="77"/>
        <end position="98"/>
    </location>
</feature>
<keyword evidence="1" id="KW-0472">Membrane</keyword>
<keyword evidence="1" id="KW-0812">Transmembrane</keyword>
<feature type="transmembrane region" description="Helical" evidence="1">
    <location>
        <begin position="174"/>
        <end position="194"/>
    </location>
</feature>
<dbReference type="InterPro" id="IPR050879">
    <property type="entry name" value="Acyltransferase_3"/>
</dbReference>
<dbReference type="EMBL" id="BAABJQ010000020">
    <property type="protein sequence ID" value="GAA5194110.1"/>
    <property type="molecule type" value="Genomic_DNA"/>
</dbReference>
<keyword evidence="4" id="KW-0378">Hydrolase</keyword>
<protein>
    <submittedName>
        <fullName evidence="4">SGNH hydrolase domain-containing protein</fullName>
    </submittedName>
</protein>
<sequence>MARRTDTHFRPDIEGLRAIAILLVVLYHAGLSVVPGGYVGVDIFFVISGFLITTQLIRELSNTGRIAFGRFYARRALRLLPASVMVALATILATWHWAPPLFARTVSADGLAGICYLINVRLAIQGTSYLDATQAVSPLQHFWSLAVEEQFYLIWPAVLALAALAWAKRASLTSAAVTLSVLGGASLVLCVWQTGHSEPWAYFGIQARAWELAAGALVALAADRLARLRPSAAAALSWSGLLLVLCSALIYDDATVFPGYAAVLPVAGAALMIAGGTAAPRFGPILVLRRWFMQEIGRLSYGWYLWHWPVLILAPYVLGRDPGVPLNLALAGAALVPAAMSLTAIEDRIRFHRSLRARPRHGLLLGGGLTATAAVLALLSLSIPVTVKGRGTATNTAHVLAAPSAGTAGPDDAAQLTSLIQTSSYATAMPGNLVPPLTNASHDYPNDGDCLATLGQTSVGPSVERGCELRGDVASPTIVVIFGDSHAHQWFDAINTIALQQHWRLALLAKAGCTPATILVDRTGSAQSYTECQQWRASAIDQINRMRPSLVLLSSLYYGNGATDGEWAQAWLSTVNAIRPSGARSILMDDTPDLRGHSVPDCVSGDPLNIRRCDLPVAQAIHTSRNQAVTGTLTAVGVKVIDPTPWFCTSSVCPVVIGNTLVYRDGSHVSATYIKLLTPLLAPLLEAR</sequence>
<dbReference type="SUPFAM" id="SSF52266">
    <property type="entry name" value="SGNH hydrolase"/>
    <property type="match status" value="1"/>
</dbReference>
<organism evidence="4 5">
    <name type="scientific">Rugosimonospora acidiphila</name>
    <dbReference type="NCBI Taxonomy" id="556531"/>
    <lineage>
        <taxon>Bacteria</taxon>
        <taxon>Bacillati</taxon>
        <taxon>Actinomycetota</taxon>
        <taxon>Actinomycetes</taxon>
        <taxon>Micromonosporales</taxon>
        <taxon>Micromonosporaceae</taxon>
        <taxon>Rugosimonospora</taxon>
    </lineage>
</organism>
<accession>A0ABP9SEC7</accession>
<feature type="domain" description="Acyltransferase 3" evidence="2">
    <location>
        <begin position="12"/>
        <end position="340"/>
    </location>
</feature>
<feature type="transmembrane region" description="Helical" evidence="1">
    <location>
        <begin position="324"/>
        <end position="342"/>
    </location>
</feature>
<dbReference type="Pfam" id="PF19040">
    <property type="entry name" value="SGNH"/>
    <property type="match status" value="1"/>
</dbReference>
<dbReference type="PANTHER" id="PTHR23028:SF53">
    <property type="entry name" value="ACYL_TRANSF_3 DOMAIN-CONTAINING PROTEIN"/>
    <property type="match status" value="1"/>
</dbReference>
<dbReference type="InterPro" id="IPR043968">
    <property type="entry name" value="SGNH"/>
</dbReference>
<dbReference type="RefSeq" id="WP_345634863.1">
    <property type="nucleotide sequence ID" value="NZ_BAABJQ010000020.1"/>
</dbReference>
<feature type="transmembrane region" description="Helical" evidence="1">
    <location>
        <begin position="36"/>
        <end position="57"/>
    </location>
</feature>
<keyword evidence="5" id="KW-1185">Reference proteome</keyword>
<evidence type="ECO:0000259" key="2">
    <source>
        <dbReference type="Pfam" id="PF01757"/>
    </source>
</evidence>
<feature type="domain" description="SGNH" evidence="3">
    <location>
        <begin position="465"/>
        <end position="683"/>
    </location>
</feature>
<feature type="transmembrane region" description="Helical" evidence="1">
    <location>
        <begin position="200"/>
        <end position="220"/>
    </location>
</feature>
<feature type="transmembrane region" description="Helical" evidence="1">
    <location>
        <begin position="257"/>
        <end position="280"/>
    </location>
</feature>
<evidence type="ECO:0000259" key="3">
    <source>
        <dbReference type="Pfam" id="PF19040"/>
    </source>
</evidence>
<dbReference type="Pfam" id="PF01757">
    <property type="entry name" value="Acyl_transf_3"/>
    <property type="match status" value="1"/>
</dbReference>
<feature type="transmembrane region" description="Helical" evidence="1">
    <location>
        <begin position="232"/>
        <end position="251"/>
    </location>
</feature>
<evidence type="ECO:0000313" key="5">
    <source>
        <dbReference type="Proteomes" id="UP001501570"/>
    </source>
</evidence>
<dbReference type="InterPro" id="IPR002656">
    <property type="entry name" value="Acyl_transf_3_dom"/>
</dbReference>
<proteinExistence type="predicted"/>
<name>A0ABP9SEC7_9ACTN</name>
<feature type="transmembrane region" description="Helical" evidence="1">
    <location>
        <begin position="12"/>
        <end position="30"/>
    </location>
</feature>
<gene>
    <name evidence="4" type="ORF">GCM10023322_57700</name>
</gene>
<feature type="transmembrane region" description="Helical" evidence="1">
    <location>
        <begin position="301"/>
        <end position="318"/>
    </location>
</feature>
<feature type="transmembrane region" description="Helical" evidence="1">
    <location>
        <begin position="150"/>
        <end position="167"/>
    </location>
</feature>
<evidence type="ECO:0000256" key="1">
    <source>
        <dbReference type="SAM" id="Phobius"/>
    </source>
</evidence>
<comment type="caution">
    <text evidence="4">The sequence shown here is derived from an EMBL/GenBank/DDBJ whole genome shotgun (WGS) entry which is preliminary data.</text>
</comment>
<keyword evidence="1" id="KW-1133">Transmembrane helix</keyword>
<feature type="transmembrane region" description="Helical" evidence="1">
    <location>
        <begin position="363"/>
        <end position="383"/>
    </location>
</feature>
<dbReference type="PANTHER" id="PTHR23028">
    <property type="entry name" value="ACETYLTRANSFERASE"/>
    <property type="match status" value="1"/>
</dbReference>
<dbReference type="Proteomes" id="UP001501570">
    <property type="component" value="Unassembled WGS sequence"/>
</dbReference>
<evidence type="ECO:0000313" key="4">
    <source>
        <dbReference type="EMBL" id="GAA5194110.1"/>
    </source>
</evidence>